<gene>
    <name evidence="5" type="ORF">LSH36_647g01017</name>
</gene>
<keyword evidence="2" id="KW-0833">Ubl conjugation pathway</keyword>
<dbReference type="PROSITE" id="PS50127">
    <property type="entry name" value="UBC_2"/>
    <property type="match status" value="1"/>
</dbReference>
<dbReference type="PANTHER" id="PTHR46116">
    <property type="entry name" value="(E3-INDEPENDENT) E2 UBIQUITIN-CONJUGATING ENZYME"/>
    <property type="match status" value="1"/>
</dbReference>
<dbReference type="SMART" id="SM00212">
    <property type="entry name" value="UBCc"/>
    <property type="match status" value="1"/>
</dbReference>
<protein>
    <recommendedName>
        <fullName evidence="4">UBC core domain-containing protein</fullName>
    </recommendedName>
</protein>
<dbReference type="Gene3D" id="3.10.110.10">
    <property type="entry name" value="Ubiquitin Conjugating Enzyme"/>
    <property type="match status" value="1"/>
</dbReference>
<dbReference type="Proteomes" id="UP001208570">
    <property type="component" value="Unassembled WGS sequence"/>
</dbReference>
<dbReference type="Pfam" id="PF00179">
    <property type="entry name" value="UQ_con"/>
    <property type="match status" value="1"/>
</dbReference>
<dbReference type="GO" id="GO:0043066">
    <property type="term" value="P:negative regulation of apoptotic process"/>
    <property type="evidence" value="ECO:0007669"/>
    <property type="project" value="TreeGrafter"/>
</dbReference>
<evidence type="ECO:0000259" key="4">
    <source>
        <dbReference type="PROSITE" id="PS50127"/>
    </source>
</evidence>
<dbReference type="SUPFAM" id="SSF54495">
    <property type="entry name" value="UBC-like"/>
    <property type="match status" value="1"/>
</dbReference>
<evidence type="ECO:0000256" key="2">
    <source>
        <dbReference type="ARBA" id="ARBA00022786"/>
    </source>
</evidence>
<sequence>MYVNMCELYFDIIQHKKKQKEYWAAGVGYGHPNRPEWDINAYIAAQQEKDKQVESVLYQILLELKQLYANHAPQLKPRRDIVENRNSADPESESIDPVDDMFNILEGSALIPFIEQYLKADSFLEICRHTSVYKVIVDIIKEIALQNQLVPLLGSLSDQDESLYSLLKGLERKANILLQHICKTGNGSIPKPLKKEPSPSCPGSSSKKSKDSCFPLECIPDEVSTISDESGICIQSTAEEKLAREFQVLFKDVKVAFSRANIDPYRKVVDIGGINSESVSQSALDEEVEMMDISISANEDEALECLYKKAVGSLQFGACDIDIDGTRGHHYSKEFKKQEVLGQSQVFHIAKELTSLSSSLPLALSSSIFVRTDDNRLTLMRALITGPEGTPYSGGCYQFDIFFPSSYPHVPPLVNLQTTGSGTVRFNPNLYNSGRVCLSLLGTWEGQQGEQWNETASTVLQVLVSIQSLILVSEPYFNEPGYEQEIGTDAGTRHSNEYNTDVWYNNIKHAIIGQLHNPSQGFEEAIRTHFYLKKDRILQEIGAWIRSNKSSRLEHIERNLRQEFANLQPPPNLNNLCYNTTPTLAGDSFTTQPEIHQMEDIT</sequence>
<keyword evidence="6" id="KW-1185">Reference proteome</keyword>
<organism evidence="5 6">
    <name type="scientific">Paralvinella palmiformis</name>
    <dbReference type="NCBI Taxonomy" id="53620"/>
    <lineage>
        <taxon>Eukaryota</taxon>
        <taxon>Metazoa</taxon>
        <taxon>Spiralia</taxon>
        <taxon>Lophotrochozoa</taxon>
        <taxon>Annelida</taxon>
        <taxon>Polychaeta</taxon>
        <taxon>Sedentaria</taxon>
        <taxon>Canalipalpata</taxon>
        <taxon>Terebellida</taxon>
        <taxon>Terebelliformia</taxon>
        <taxon>Alvinellidae</taxon>
        <taxon>Paralvinella</taxon>
    </lineage>
</organism>
<dbReference type="GO" id="GO:0016740">
    <property type="term" value="F:transferase activity"/>
    <property type="evidence" value="ECO:0007669"/>
    <property type="project" value="UniProtKB-KW"/>
</dbReference>
<evidence type="ECO:0000256" key="1">
    <source>
        <dbReference type="ARBA" id="ARBA00022679"/>
    </source>
</evidence>
<dbReference type="InterPro" id="IPR016135">
    <property type="entry name" value="UBQ-conjugating_enzyme/RWD"/>
</dbReference>
<comment type="caution">
    <text evidence="5">The sequence shown here is derived from an EMBL/GenBank/DDBJ whole genome shotgun (WGS) entry which is preliminary data.</text>
</comment>
<feature type="region of interest" description="Disordered" evidence="3">
    <location>
        <begin position="189"/>
        <end position="211"/>
    </location>
</feature>
<accession>A0AAD9J3Z0</accession>
<dbReference type="EMBL" id="JAODUP010000647">
    <property type="protein sequence ID" value="KAK2145923.1"/>
    <property type="molecule type" value="Genomic_DNA"/>
</dbReference>
<dbReference type="AlphaFoldDB" id="A0AAD9J3Z0"/>
<dbReference type="CDD" id="cd23810">
    <property type="entry name" value="UBCc_BIRC6"/>
    <property type="match status" value="1"/>
</dbReference>
<name>A0AAD9J3Z0_9ANNE</name>
<keyword evidence="1" id="KW-0808">Transferase</keyword>
<evidence type="ECO:0000256" key="3">
    <source>
        <dbReference type="SAM" id="MobiDB-lite"/>
    </source>
</evidence>
<dbReference type="PANTHER" id="PTHR46116:SF39">
    <property type="entry name" value="BACULOVIRAL IAP REPEAT-CONTAINING PROTEIN 6"/>
    <property type="match status" value="1"/>
</dbReference>
<proteinExistence type="predicted"/>
<dbReference type="InterPro" id="IPR000608">
    <property type="entry name" value="UBC"/>
</dbReference>
<reference evidence="5" key="1">
    <citation type="journal article" date="2023" name="Mol. Biol. Evol.">
        <title>Third-Generation Sequencing Reveals the Adaptive Role of the Epigenome in Three Deep-Sea Polychaetes.</title>
        <authorList>
            <person name="Perez M."/>
            <person name="Aroh O."/>
            <person name="Sun Y."/>
            <person name="Lan Y."/>
            <person name="Juniper S.K."/>
            <person name="Young C.R."/>
            <person name="Angers B."/>
            <person name="Qian P.Y."/>
        </authorList>
    </citation>
    <scope>NUCLEOTIDE SEQUENCE</scope>
    <source>
        <strain evidence="5">P08H-3</strain>
    </source>
</reference>
<evidence type="ECO:0000313" key="5">
    <source>
        <dbReference type="EMBL" id="KAK2145923.1"/>
    </source>
</evidence>
<evidence type="ECO:0000313" key="6">
    <source>
        <dbReference type="Proteomes" id="UP001208570"/>
    </source>
</evidence>
<dbReference type="GO" id="GO:0005634">
    <property type="term" value="C:nucleus"/>
    <property type="evidence" value="ECO:0007669"/>
    <property type="project" value="TreeGrafter"/>
</dbReference>
<dbReference type="GO" id="GO:0004869">
    <property type="term" value="F:cysteine-type endopeptidase inhibitor activity"/>
    <property type="evidence" value="ECO:0007669"/>
    <property type="project" value="TreeGrafter"/>
</dbReference>
<feature type="domain" description="UBC core" evidence="4">
    <location>
        <begin position="344"/>
        <end position="511"/>
    </location>
</feature>